<reference evidence="2" key="1">
    <citation type="submission" date="2017-01" db="EMBL/GenBank/DDBJ databases">
        <title>Comparative genomics of anhydrobiosis in the tardigrade Hypsibius dujardini.</title>
        <authorList>
            <person name="Yoshida Y."/>
            <person name="Koutsovoulos G."/>
            <person name="Laetsch D."/>
            <person name="Stevens L."/>
            <person name="Kumar S."/>
            <person name="Horikawa D."/>
            <person name="Ishino K."/>
            <person name="Komine S."/>
            <person name="Tomita M."/>
            <person name="Blaxter M."/>
            <person name="Arakawa K."/>
        </authorList>
    </citation>
    <scope>NUCLEOTIDE SEQUENCE [LARGE SCALE GENOMIC DNA]</scope>
    <source>
        <strain evidence="2">Z151</strain>
    </source>
</reference>
<dbReference type="Proteomes" id="UP000192578">
    <property type="component" value="Unassembled WGS sequence"/>
</dbReference>
<sequence>MESIVRIGKSYPVTLLLGLLVVIVLQVDSKVIRAYVVPHGSLALDPSHTNFSNASAKALASLIHDSLIRVSQDVAAQNPQVIFLSTPHGIADLDKFLLYLNSAAGGVTYADSCTNATECAYKLQVSLAANASMELVQSMRKSHRVSGISAFGPPASDPPRIKKKVTDDDSGVTLPLAWAEIIPLYYIPRLNTTRVIILSHPSRRYNHSETMIPELLHLGRSLYLHLEHMPERVAVIVSADLAHTHDKDGPYGFSPTAQPFDDAIGQYLSTLDPDALLQTAGGLVSEALSCGYTGLVMLHGMISEAGLKRWSSNLLVNGHPTYYGMAVAVIKKAPRLPSLV</sequence>
<gene>
    <name evidence="1" type="ORF">BV898_01555</name>
</gene>
<name>A0A1W0XAH1_HYPEX</name>
<evidence type="ECO:0000313" key="2">
    <source>
        <dbReference type="Proteomes" id="UP000192578"/>
    </source>
</evidence>
<evidence type="ECO:0000313" key="1">
    <source>
        <dbReference type="EMBL" id="OQV24493.1"/>
    </source>
</evidence>
<comment type="caution">
    <text evidence="1">The sequence shown here is derived from an EMBL/GenBank/DDBJ whole genome shotgun (WGS) entry which is preliminary data.</text>
</comment>
<dbReference type="EMBL" id="MTYJ01000006">
    <property type="protein sequence ID" value="OQV24493.1"/>
    <property type="molecule type" value="Genomic_DNA"/>
</dbReference>
<proteinExistence type="predicted"/>
<keyword evidence="2" id="KW-1185">Reference proteome</keyword>
<organism evidence="1 2">
    <name type="scientific">Hypsibius exemplaris</name>
    <name type="common">Freshwater tardigrade</name>
    <dbReference type="NCBI Taxonomy" id="2072580"/>
    <lineage>
        <taxon>Eukaryota</taxon>
        <taxon>Metazoa</taxon>
        <taxon>Ecdysozoa</taxon>
        <taxon>Tardigrada</taxon>
        <taxon>Eutardigrada</taxon>
        <taxon>Parachela</taxon>
        <taxon>Hypsibioidea</taxon>
        <taxon>Hypsibiidae</taxon>
        <taxon>Hypsibius</taxon>
    </lineage>
</organism>
<dbReference type="AlphaFoldDB" id="A0A1W0XAH1"/>
<evidence type="ECO:0008006" key="3">
    <source>
        <dbReference type="Google" id="ProtNLM"/>
    </source>
</evidence>
<accession>A0A1W0XAH1</accession>
<dbReference type="SUPFAM" id="SSF53213">
    <property type="entry name" value="LigB-like"/>
    <property type="match status" value="1"/>
</dbReference>
<dbReference type="OrthoDB" id="2132071at2759"/>
<protein>
    <recommendedName>
        <fullName evidence="3">Extradiol ring-cleavage dioxygenase class III enzyme subunit B domain-containing protein</fullName>
    </recommendedName>
</protein>
<dbReference type="Gene3D" id="3.40.830.10">
    <property type="entry name" value="LigB-like"/>
    <property type="match status" value="1"/>
</dbReference>